<feature type="transmembrane region" description="Helical" evidence="2">
    <location>
        <begin position="6"/>
        <end position="24"/>
    </location>
</feature>
<keyword evidence="2" id="KW-1133">Transmembrane helix</keyword>
<evidence type="ECO:0000313" key="3">
    <source>
        <dbReference type="EMBL" id="BBH04261.1"/>
    </source>
</evidence>
<feature type="region of interest" description="Disordered" evidence="1">
    <location>
        <begin position="53"/>
        <end position="88"/>
    </location>
</feature>
<feature type="compositionally biased region" description="Polar residues" evidence="1">
    <location>
        <begin position="67"/>
        <end position="82"/>
    </location>
</feature>
<dbReference type="AlphaFoldDB" id="A0A4Y1RIW5"/>
<sequence>MKICVFIVHDFLAFVFFIAMIFLLSSEVLTFRLTWVLSGRGLNLTEYLSLRKPVGQPPSKPPDAPHATQTLRTGPSSTGQLPPSTPAVRRPCCCLEPPETAGKRSSFGRFSNLSFSLIRPPNQSCTRGPVDCRRDLRRVQLARPSNHHVPTLYLVITQSWTDVYGHPVRFQFTSVHLTLPHEFRDARTRMERTETIDNFKVGSLPTLIYIPDFITDNEQTMLLNKAVLSMKRVFYHRIYFKSYWCGH</sequence>
<protein>
    <submittedName>
        <fullName evidence="3">Uncharacterized protein</fullName>
    </submittedName>
</protein>
<evidence type="ECO:0000256" key="1">
    <source>
        <dbReference type="SAM" id="MobiDB-lite"/>
    </source>
</evidence>
<proteinExistence type="predicted"/>
<accession>A0A4Y1RIW5</accession>
<keyword evidence="2" id="KW-0812">Transmembrane</keyword>
<feature type="compositionally biased region" description="Pro residues" evidence="1">
    <location>
        <begin position="55"/>
        <end position="64"/>
    </location>
</feature>
<evidence type="ECO:0000256" key="2">
    <source>
        <dbReference type="SAM" id="Phobius"/>
    </source>
</evidence>
<name>A0A4Y1RIW5_PRUDU</name>
<keyword evidence="2" id="KW-0472">Membrane</keyword>
<organism evidence="3">
    <name type="scientific">Prunus dulcis</name>
    <name type="common">Almond</name>
    <name type="synonym">Amygdalus dulcis</name>
    <dbReference type="NCBI Taxonomy" id="3755"/>
    <lineage>
        <taxon>Eukaryota</taxon>
        <taxon>Viridiplantae</taxon>
        <taxon>Streptophyta</taxon>
        <taxon>Embryophyta</taxon>
        <taxon>Tracheophyta</taxon>
        <taxon>Spermatophyta</taxon>
        <taxon>Magnoliopsida</taxon>
        <taxon>eudicotyledons</taxon>
        <taxon>Gunneridae</taxon>
        <taxon>Pentapetalae</taxon>
        <taxon>rosids</taxon>
        <taxon>fabids</taxon>
        <taxon>Rosales</taxon>
        <taxon>Rosaceae</taxon>
        <taxon>Amygdaloideae</taxon>
        <taxon>Amygdaleae</taxon>
        <taxon>Prunus</taxon>
    </lineage>
</organism>
<gene>
    <name evidence="3" type="ORF">Prudu_015343</name>
</gene>
<dbReference type="EMBL" id="AP019302">
    <property type="protein sequence ID" value="BBH04261.1"/>
    <property type="molecule type" value="Genomic_DNA"/>
</dbReference>
<reference evidence="3" key="1">
    <citation type="journal article" date="2019" name="Science">
        <title>Mutation of a bHLH transcription factor allowed almond domestication.</title>
        <authorList>
            <person name="Sanchez-Perez R."/>
            <person name="Pavan S."/>
            <person name="Mazzeo R."/>
            <person name="Moldovan C."/>
            <person name="Aiese Cigliano R."/>
            <person name="Del Cueto J."/>
            <person name="Ricciardi F."/>
            <person name="Lotti C."/>
            <person name="Ricciardi L."/>
            <person name="Dicenta F."/>
            <person name="Lopez-Marques R.L."/>
            <person name="Lindberg Moller B."/>
        </authorList>
    </citation>
    <scope>NUCLEOTIDE SEQUENCE</scope>
</reference>